<reference evidence="1 2" key="1">
    <citation type="submission" date="2020-08" db="EMBL/GenBank/DDBJ databases">
        <title>Genome public.</title>
        <authorList>
            <person name="Liu C."/>
            <person name="Sun Q."/>
        </authorList>
    </citation>
    <scope>NUCLEOTIDE SEQUENCE [LARGE SCALE GENOMIC DNA]</scope>
    <source>
        <strain evidence="1 2">BX3</strain>
    </source>
</reference>
<dbReference type="RefSeq" id="WP_249302693.1">
    <property type="nucleotide sequence ID" value="NZ_JACRSW010000008.1"/>
</dbReference>
<proteinExistence type="predicted"/>
<comment type="caution">
    <text evidence="1">The sequence shown here is derived from an EMBL/GenBank/DDBJ whole genome shotgun (WGS) entry which is preliminary data.</text>
</comment>
<name>A0ABR7MRS3_9FIRM</name>
<evidence type="ECO:0000313" key="1">
    <source>
        <dbReference type="EMBL" id="MBC8556495.1"/>
    </source>
</evidence>
<dbReference type="Gene3D" id="3.40.50.300">
    <property type="entry name" value="P-loop containing nucleotide triphosphate hydrolases"/>
    <property type="match status" value="1"/>
</dbReference>
<organism evidence="1 2">
    <name type="scientific">Jutongia hominis</name>
    <dbReference type="NCBI Taxonomy" id="2763664"/>
    <lineage>
        <taxon>Bacteria</taxon>
        <taxon>Bacillati</taxon>
        <taxon>Bacillota</taxon>
        <taxon>Clostridia</taxon>
        <taxon>Lachnospirales</taxon>
        <taxon>Lachnospiraceae</taxon>
        <taxon>Jutongia</taxon>
    </lineage>
</organism>
<sequence>MLKKIRLALYDKSDYMKNFMQYLYRQKYHALETRLFTSFENLLCQAKKGEIDVLLGGEEAEEEFTVLHSLIPQIILLSEGNMVREDSAFCKIFKYQSVPDIMREVLAVVADDDSIVYTEKRATHKSAEILAVYAPFGGSGVSQYAFSMAKDLSGKFRTLYVNLEAFYGFCEIVTDKKGKPVEDFRGMSEVIFYIRQKKEKLALKLESIIVTEQKLDCLLTVEDYRDLFYMTKEDMNKLIQVLLLETDYEKIVFDIGFITDAMMVLLEKADRIFMPEARHPIQKSKQQAFERLILREHLEQIWNKTDKVPVLHRENISEKR</sequence>
<accession>A0ABR7MRS3</accession>
<gene>
    <name evidence="1" type="ORF">H8700_02040</name>
</gene>
<keyword evidence="2" id="KW-1185">Reference proteome</keyword>
<evidence type="ECO:0000313" key="2">
    <source>
        <dbReference type="Proteomes" id="UP000637513"/>
    </source>
</evidence>
<dbReference type="InterPro" id="IPR027417">
    <property type="entry name" value="P-loop_NTPase"/>
</dbReference>
<protein>
    <submittedName>
        <fullName evidence="1">Uncharacterized protein</fullName>
    </submittedName>
</protein>
<dbReference type="Gene3D" id="3.40.50.10850">
    <property type="entry name" value="Ntrc-like two-domain protein"/>
    <property type="match status" value="1"/>
</dbReference>
<dbReference type="Proteomes" id="UP000637513">
    <property type="component" value="Unassembled WGS sequence"/>
</dbReference>
<dbReference type="EMBL" id="JACRSW010000008">
    <property type="protein sequence ID" value="MBC8556495.1"/>
    <property type="molecule type" value="Genomic_DNA"/>
</dbReference>